<dbReference type="InterPro" id="IPR045523">
    <property type="entry name" value="GASH"/>
</dbReference>
<evidence type="ECO:0000259" key="1">
    <source>
        <dbReference type="Pfam" id="PF19994"/>
    </source>
</evidence>
<dbReference type="AlphaFoldDB" id="A0A0F9WS75"/>
<sequence length="443" mass="47890">MEQEFLMRFLEIGVIDLKGDDTKLDKLRSTAKNLSATLIKTPSKTVSFTMAAADPNIAPTDPVVEEAMTSLRKNWETVANAFSGRPVGVLRATLLDATMQAARLDDAIAVAFVNTARNALAHAETADETEIWREAVSEIETKVDARAEAEWATPEMITIDPLQYSPPVPVSKTADEVPTVDRADLHGKIHSAAGAWGPINPNKYNPGQNPQQWSKEFSDRMSVAIAEAVDEMAEVLAPAPVDLSGPMSALAKGVSAHLDKALASFSGATAGLQRRTNLLWWKEAMYSPSAHESYLDLPPFEASALMALDLHQQVPIYSPASVSAFLREAIRCLPVETDTQNNDEHEVASLVLDACASAYMQPFRTLAVKYAAAPVGRGSMLSLIGHSQDSSAAEATTFRALSGVDASTKMTPSDWGAYLFRELQAARATSESSTKRSRKVKRS</sequence>
<dbReference type="Pfam" id="PF19994">
    <property type="entry name" value="GASH"/>
    <property type="match status" value="1"/>
</dbReference>
<comment type="caution">
    <text evidence="2">The sequence shown here is derived from an EMBL/GenBank/DDBJ whole genome shotgun (WGS) entry which is preliminary data.</text>
</comment>
<evidence type="ECO:0000313" key="2">
    <source>
        <dbReference type="EMBL" id="KKN81648.1"/>
    </source>
</evidence>
<proteinExistence type="predicted"/>
<protein>
    <recommendedName>
        <fullName evidence="1">GTPase-associated system helical domain-containing protein</fullName>
    </recommendedName>
</protein>
<accession>A0A0F9WS75</accession>
<feature type="domain" description="GTPase-associated system helical" evidence="1">
    <location>
        <begin position="8"/>
        <end position="427"/>
    </location>
</feature>
<reference evidence="2" key="1">
    <citation type="journal article" date="2015" name="Nature">
        <title>Complex archaea that bridge the gap between prokaryotes and eukaryotes.</title>
        <authorList>
            <person name="Spang A."/>
            <person name="Saw J.H."/>
            <person name="Jorgensen S.L."/>
            <person name="Zaremba-Niedzwiedzka K."/>
            <person name="Martijn J."/>
            <person name="Lind A.E."/>
            <person name="van Eijk R."/>
            <person name="Schleper C."/>
            <person name="Guy L."/>
            <person name="Ettema T.J."/>
        </authorList>
    </citation>
    <scope>NUCLEOTIDE SEQUENCE</scope>
</reference>
<dbReference type="EMBL" id="LAZR01000212">
    <property type="protein sequence ID" value="KKN81648.1"/>
    <property type="molecule type" value="Genomic_DNA"/>
</dbReference>
<gene>
    <name evidence="2" type="ORF">LCGC14_0317240</name>
</gene>
<name>A0A0F9WS75_9ZZZZ</name>
<organism evidence="2">
    <name type="scientific">marine sediment metagenome</name>
    <dbReference type="NCBI Taxonomy" id="412755"/>
    <lineage>
        <taxon>unclassified sequences</taxon>
        <taxon>metagenomes</taxon>
        <taxon>ecological metagenomes</taxon>
    </lineage>
</organism>